<dbReference type="PANTHER" id="PTHR11487">
    <property type="entry name" value="THIOESTERASE"/>
    <property type="match status" value="1"/>
</dbReference>
<evidence type="ECO:0000256" key="1">
    <source>
        <dbReference type="ARBA" id="ARBA00007169"/>
    </source>
</evidence>
<dbReference type="GO" id="GO:0016787">
    <property type="term" value="F:hydrolase activity"/>
    <property type="evidence" value="ECO:0007669"/>
    <property type="project" value="UniProtKB-KW"/>
</dbReference>
<accession>A0ABT6RYX9</accession>
<evidence type="ECO:0000313" key="4">
    <source>
        <dbReference type="EMBL" id="MDI3389364.1"/>
    </source>
</evidence>
<proteinExistence type="inferred from homology"/>
<sequence length="258" mass="27277">MMPWFRRFAPDPDPPVRLLCFPHAGGAASAYRGLSALRPGGAEVLAVQYPGRQDRFAEPCLESIGALADAVHAALAPDQTATPLALFGHSMGALVAYEVARRIEHGGGTVEVLAVSGRVGPGVRPEAGADGERRLEEAELIEEVRALGGVSDELLDDRDLLQLALPALRADFHAVRTYRGPSGPLLRCPVVAVKGAEDPRVTTAGATAWRSSTSGPFALRTLPGGHFYRTGQLDEVGGVLTEVLGPPTRRPQRIGQVT</sequence>
<dbReference type="SUPFAM" id="SSF53474">
    <property type="entry name" value="alpha/beta-Hydrolases"/>
    <property type="match status" value="1"/>
</dbReference>
<dbReference type="InterPro" id="IPR029058">
    <property type="entry name" value="AB_hydrolase_fold"/>
</dbReference>
<evidence type="ECO:0000256" key="2">
    <source>
        <dbReference type="ARBA" id="ARBA00022801"/>
    </source>
</evidence>
<dbReference type="Proteomes" id="UP001224661">
    <property type="component" value="Unassembled WGS sequence"/>
</dbReference>
<dbReference type="Pfam" id="PF00975">
    <property type="entry name" value="Thioesterase"/>
    <property type="match status" value="1"/>
</dbReference>
<dbReference type="EMBL" id="JASCIR010000026">
    <property type="protein sequence ID" value="MDI3389364.1"/>
    <property type="molecule type" value="Genomic_DNA"/>
</dbReference>
<comment type="similarity">
    <text evidence="1">Belongs to the thioesterase family.</text>
</comment>
<keyword evidence="5" id="KW-1185">Reference proteome</keyword>
<organism evidence="4 5">
    <name type="scientific">Streptomyces solicavernae</name>
    <dbReference type="NCBI Taxonomy" id="3043614"/>
    <lineage>
        <taxon>Bacteria</taxon>
        <taxon>Bacillati</taxon>
        <taxon>Actinomycetota</taxon>
        <taxon>Actinomycetes</taxon>
        <taxon>Kitasatosporales</taxon>
        <taxon>Streptomycetaceae</taxon>
        <taxon>Streptomyces</taxon>
    </lineage>
</organism>
<protein>
    <submittedName>
        <fullName evidence="4">Alpha/beta fold hydrolase</fullName>
    </submittedName>
</protein>
<comment type="caution">
    <text evidence="4">The sequence shown here is derived from an EMBL/GenBank/DDBJ whole genome shotgun (WGS) entry which is preliminary data.</text>
</comment>
<keyword evidence="2 4" id="KW-0378">Hydrolase</keyword>
<dbReference type="Gene3D" id="3.40.50.1820">
    <property type="entry name" value="alpha/beta hydrolase"/>
    <property type="match status" value="1"/>
</dbReference>
<evidence type="ECO:0000259" key="3">
    <source>
        <dbReference type="SMART" id="SM00824"/>
    </source>
</evidence>
<dbReference type="RefSeq" id="WP_282515828.1">
    <property type="nucleotide sequence ID" value="NZ_JASCIR010000026.1"/>
</dbReference>
<gene>
    <name evidence="4" type="ORF">QIS99_24660</name>
</gene>
<dbReference type="PANTHER" id="PTHR11487:SF0">
    <property type="entry name" value="S-ACYL FATTY ACID SYNTHASE THIOESTERASE, MEDIUM CHAIN"/>
    <property type="match status" value="1"/>
</dbReference>
<dbReference type="InterPro" id="IPR001031">
    <property type="entry name" value="Thioesterase"/>
</dbReference>
<dbReference type="SMART" id="SM00824">
    <property type="entry name" value="PKS_TE"/>
    <property type="match status" value="1"/>
</dbReference>
<dbReference type="InterPro" id="IPR012223">
    <property type="entry name" value="TEII"/>
</dbReference>
<evidence type="ECO:0000313" key="5">
    <source>
        <dbReference type="Proteomes" id="UP001224661"/>
    </source>
</evidence>
<name>A0ABT6RYX9_9ACTN</name>
<reference evidence="4 5" key="1">
    <citation type="submission" date="2023-05" db="EMBL/GenBank/DDBJ databases">
        <title>Draft genome sequence of Streptomyces sp. B-S-A8 isolated from a cave soil in Thailand.</title>
        <authorList>
            <person name="Chamroensaksri N."/>
            <person name="Muangham S."/>
        </authorList>
    </citation>
    <scope>NUCLEOTIDE SEQUENCE [LARGE SCALE GENOMIC DNA]</scope>
    <source>
        <strain evidence="4 5">B-S-A8</strain>
    </source>
</reference>
<dbReference type="InterPro" id="IPR020802">
    <property type="entry name" value="TesA-like"/>
</dbReference>
<feature type="domain" description="Thioesterase TesA-like" evidence="3">
    <location>
        <begin position="19"/>
        <end position="240"/>
    </location>
</feature>